<evidence type="ECO:0000313" key="4">
    <source>
        <dbReference type="EMBL" id="MBE6420853.1"/>
    </source>
</evidence>
<evidence type="ECO:0000259" key="3">
    <source>
        <dbReference type="PROSITE" id="PS50076"/>
    </source>
</evidence>
<dbReference type="InterPro" id="IPR001623">
    <property type="entry name" value="DnaJ_domain"/>
</dbReference>
<dbReference type="PANTHER" id="PTHR44825:SF1">
    <property type="entry name" value="DNAJ HOMOLOG SUBFAMILY C MEMBER 4"/>
    <property type="match status" value="1"/>
</dbReference>
<dbReference type="SUPFAM" id="SSF46565">
    <property type="entry name" value="Chaperone J-domain"/>
    <property type="match status" value="1"/>
</dbReference>
<proteinExistence type="predicted"/>
<dbReference type="Gene3D" id="1.10.287.110">
    <property type="entry name" value="DnaJ domain"/>
    <property type="match status" value="1"/>
</dbReference>
<dbReference type="CDD" id="cd06257">
    <property type="entry name" value="DnaJ"/>
    <property type="match status" value="1"/>
</dbReference>
<comment type="caution">
    <text evidence="4">The sequence shown here is derived from an EMBL/GenBank/DDBJ whole genome shotgun (WGS) entry which is preliminary data.</text>
</comment>
<organism evidence="4 5">
    <name type="scientific">Candidatus Avelusimicrobium gallicola</name>
    <dbReference type="NCBI Taxonomy" id="2562704"/>
    <lineage>
        <taxon>Bacteria</taxon>
        <taxon>Pseudomonadati</taxon>
        <taxon>Elusimicrobiota</taxon>
        <taxon>Elusimicrobia</taxon>
        <taxon>Elusimicrobiales</taxon>
        <taxon>Elusimicrobiaceae</taxon>
        <taxon>Candidatus Avelusimicrobium</taxon>
    </lineage>
</organism>
<dbReference type="PRINTS" id="PR00625">
    <property type="entry name" value="JDOMAIN"/>
</dbReference>
<keyword evidence="1" id="KW-0175">Coiled coil</keyword>
<dbReference type="SMART" id="SM00271">
    <property type="entry name" value="DnaJ"/>
    <property type="match status" value="1"/>
</dbReference>
<gene>
    <name evidence="4" type="ORF">E7027_01725</name>
</gene>
<accession>A0A928HEM8</accession>
<dbReference type="PROSITE" id="PS50076">
    <property type="entry name" value="DNAJ_2"/>
    <property type="match status" value="1"/>
</dbReference>
<dbReference type="InterPro" id="IPR052763">
    <property type="entry name" value="DnaJ_C4"/>
</dbReference>
<feature type="chain" id="PRO_5037366623" description="J domain-containing protein" evidence="2">
    <location>
        <begin position="27"/>
        <end position="1483"/>
    </location>
</feature>
<evidence type="ECO:0000256" key="2">
    <source>
        <dbReference type="SAM" id="SignalP"/>
    </source>
</evidence>
<protein>
    <recommendedName>
        <fullName evidence="3">J domain-containing protein</fullName>
    </recommendedName>
</protein>
<dbReference type="Proteomes" id="UP000725649">
    <property type="component" value="Unassembled WGS sequence"/>
</dbReference>
<sequence>MKSIFCRVMLAVFTLNCLLPSPSVWAQAASAKPSQADMLATLQQQAEEAQRKAQEQEDQLEAALQKYDEAETMEEIYAAMEELHTQGVAKENFERQRPGYARIGYPDGEDVLQKIKSPDFTLDQLVDMIDPYIYDQGHYLSTAYATEVFGNSIEAFDTSSLDEETKAGLLDLLPRVQLRMMHRLDYIQGEKATPSTVNDVMARGSLRIALWKIHEFYQAIGEEDPLKEFLVSIQIKNYDEAAAKLKRNTVYDIEMAPKLKAMNEAWAKQARADFITNIREKDIYEGMKNRFFQEIKDYKAKNPKADSTDFQLLLLTADYATMFFLFTGKADPKSIVDMFDEGPSKRNPKFEQPYSSLFYQVMQSMYQTAKYSKDINTRAIINSLVDMSSPKKYSIPVRIFALEAVGKLVEKQHTCPTFNPEDLSGTNVFYCNTPQVDPHTQAMLAARVVDLFYPLQSTHYLSIEDYGLDSEQMKELSDQLATIYNYFANDELRFRQGVKSNCSNIAYDTNGNIRVLNSGTSVPRILPSNAPNTTECRDYYGKLKLITYGGLGRDSNGRWHMMHLNNGYNSKKKEDEHMALFARLAGEALLWYVGGELIGIAWRASKGTVLALGPMAKAAKTARKGRKLQAAAVQLKKSVRYQNVVHNMGKTGQTLVYTHAAKVANPGNLPVLASEVASATATTTKVVTSTRVLKNRKFFQFLRSPKAPITQIEIGAHVPGLQYTGARVAESAMPRLSKGIRNYDDWKFFTRNLVDGAGNPVKWSEFNLVSSWTPTGLTNATVRQLQNEDELLFATYKGLNQGKFNYWAHTADGWVRVDAATFGKMGKELKAIEAAVPDYYKVLGVKPTASAREVKQTYRNLVKTLHPDKNPADKALIYKINEAWSVLGDAAKRTAYDAKFMAQGGAVGESVFGLSQAENGFSLAITRDLGASPKAGWGKGFDPVQAHKGLGFNAANWTENYTYQLTGHLATSGQLDILASNLLTSTQFWRGYTGNLLFFGAWRALDAATYHLGFKDWLVNRQTADHQAELNKYGDLFKPQEPADNAAADNGLELYNKVAAAVQDNSEGYFIVAPIILARRGLSNIGIGNMSFLSDKDKALYESAANRMRLNNAIVEGNEAKNKEVIRQTYEAAMTETGPEFRQFLQQQFAGLPNGNALADKWVDGYRAEMQAIYESEVDDTAKYNQMNQAIGKWTDELHGMYTQSLYAAVQENTSEEVKMQLFFQFMALPDAMAQIEKWQKDFKQEADFVYTSSKTNEEKLNALNEVMSRYYGKIDEMNKQASRIAIDNHAETYKDYVEQWAAQAAMYDPENGEKEVRKIWEEYFQKFDALMKSAKSEEDKMNEWNTLLEEYSHRSNTYLNGLIPADQQGYGAYAEDPAAADAPVLDWEEAALAEINSIELEVEQIVATWSELLKKEAKAAAATFVQKATAVVNGEGTNEDKQVQVLALFEELNAALEAVNLKQQRNDELLPPSESDGNTQAY</sequence>
<dbReference type="InterPro" id="IPR036869">
    <property type="entry name" value="J_dom_sf"/>
</dbReference>
<dbReference type="EMBL" id="SUVG01000002">
    <property type="protein sequence ID" value="MBE6420853.1"/>
    <property type="molecule type" value="Genomic_DNA"/>
</dbReference>
<feature type="coiled-coil region" evidence="1">
    <location>
        <begin position="39"/>
        <end position="73"/>
    </location>
</feature>
<dbReference type="PANTHER" id="PTHR44825">
    <property type="match status" value="1"/>
</dbReference>
<keyword evidence="2" id="KW-0732">Signal</keyword>
<feature type="signal peptide" evidence="2">
    <location>
        <begin position="1"/>
        <end position="26"/>
    </location>
</feature>
<dbReference type="Pfam" id="PF00226">
    <property type="entry name" value="DnaJ"/>
    <property type="match status" value="1"/>
</dbReference>
<feature type="domain" description="J" evidence="3">
    <location>
        <begin position="838"/>
        <end position="900"/>
    </location>
</feature>
<reference evidence="4" key="1">
    <citation type="submission" date="2019-04" db="EMBL/GenBank/DDBJ databases">
        <title>Evolution of Biomass-Degrading Anaerobic Consortia Revealed by Metagenomics.</title>
        <authorList>
            <person name="Peng X."/>
        </authorList>
    </citation>
    <scope>NUCLEOTIDE SEQUENCE</scope>
    <source>
        <strain evidence="4">SIG66</strain>
    </source>
</reference>
<evidence type="ECO:0000313" key="5">
    <source>
        <dbReference type="Proteomes" id="UP000725649"/>
    </source>
</evidence>
<evidence type="ECO:0000256" key="1">
    <source>
        <dbReference type="SAM" id="Coils"/>
    </source>
</evidence>
<name>A0A928HEM8_9BACT</name>